<organism evidence="1 2">
    <name type="scientific">Nephila pilipes</name>
    <name type="common">Giant wood spider</name>
    <name type="synonym">Nephila maculata</name>
    <dbReference type="NCBI Taxonomy" id="299642"/>
    <lineage>
        <taxon>Eukaryota</taxon>
        <taxon>Metazoa</taxon>
        <taxon>Ecdysozoa</taxon>
        <taxon>Arthropoda</taxon>
        <taxon>Chelicerata</taxon>
        <taxon>Arachnida</taxon>
        <taxon>Araneae</taxon>
        <taxon>Araneomorphae</taxon>
        <taxon>Entelegynae</taxon>
        <taxon>Araneoidea</taxon>
        <taxon>Nephilidae</taxon>
        <taxon>Nephila</taxon>
    </lineage>
</organism>
<evidence type="ECO:0000313" key="1">
    <source>
        <dbReference type="EMBL" id="GFU09096.1"/>
    </source>
</evidence>
<accession>A0A8X6UDX7</accession>
<comment type="caution">
    <text evidence="1">The sequence shown here is derived from an EMBL/GenBank/DDBJ whole genome shotgun (WGS) entry which is preliminary data.</text>
</comment>
<evidence type="ECO:0000313" key="2">
    <source>
        <dbReference type="Proteomes" id="UP000887013"/>
    </source>
</evidence>
<gene>
    <name evidence="1" type="ORF">NPIL_692721</name>
</gene>
<name>A0A8X6UDX7_NEPPI</name>
<dbReference type="Proteomes" id="UP000887013">
    <property type="component" value="Unassembled WGS sequence"/>
</dbReference>
<protein>
    <submittedName>
        <fullName evidence="1">Uncharacterized protein</fullName>
    </submittedName>
</protein>
<proteinExistence type="predicted"/>
<keyword evidence="2" id="KW-1185">Reference proteome</keyword>
<reference evidence="1" key="1">
    <citation type="submission" date="2020-08" db="EMBL/GenBank/DDBJ databases">
        <title>Multicomponent nature underlies the extraordinary mechanical properties of spider dragline silk.</title>
        <authorList>
            <person name="Kono N."/>
            <person name="Nakamura H."/>
            <person name="Mori M."/>
            <person name="Yoshida Y."/>
            <person name="Ohtoshi R."/>
            <person name="Malay A.D."/>
            <person name="Moran D.A.P."/>
            <person name="Tomita M."/>
            <person name="Numata K."/>
            <person name="Arakawa K."/>
        </authorList>
    </citation>
    <scope>NUCLEOTIDE SEQUENCE</scope>
</reference>
<sequence>MLALPGSAWYSCWNNVPSRSGVTVAIALTRTAGNQRHTVAQATVAFGGVRGHACQANGGVGVCLAPFLSRCSALSPCRVPYLWQCSR</sequence>
<dbReference type="AlphaFoldDB" id="A0A8X6UDX7"/>
<dbReference type="EMBL" id="BMAW01124687">
    <property type="protein sequence ID" value="GFU09096.1"/>
    <property type="molecule type" value="Genomic_DNA"/>
</dbReference>